<dbReference type="HOGENOM" id="CLU_063099_1_1_1"/>
<dbReference type="EMBL" id="KN840555">
    <property type="protein sequence ID" value="KIP05029.1"/>
    <property type="molecule type" value="Genomic_DNA"/>
</dbReference>
<reference evidence="3 4" key="1">
    <citation type="journal article" date="2014" name="PLoS Genet.">
        <title>Analysis of the Phlebiopsis gigantea genome, transcriptome and secretome provides insight into its pioneer colonization strategies of wood.</title>
        <authorList>
            <person name="Hori C."/>
            <person name="Ishida T."/>
            <person name="Igarashi K."/>
            <person name="Samejima M."/>
            <person name="Suzuki H."/>
            <person name="Master E."/>
            <person name="Ferreira P."/>
            <person name="Ruiz-Duenas F.J."/>
            <person name="Held B."/>
            <person name="Canessa P."/>
            <person name="Larrondo L.F."/>
            <person name="Schmoll M."/>
            <person name="Druzhinina I.S."/>
            <person name="Kubicek C.P."/>
            <person name="Gaskell J.A."/>
            <person name="Kersten P."/>
            <person name="St John F."/>
            <person name="Glasner J."/>
            <person name="Sabat G."/>
            <person name="Splinter BonDurant S."/>
            <person name="Syed K."/>
            <person name="Yadav J."/>
            <person name="Mgbeahuruike A.C."/>
            <person name="Kovalchuk A."/>
            <person name="Asiegbu F.O."/>
            <person name="Lackner G."/>
            <person name="Hoffmeister D."/>
            <person name="Rencoret J."/>
            <person name="Gutierrez A."/>
            <person name="Sun H."/>
            <person name="Lindquist E."/>
            <person name="Barry K."/>
            <person name="Riley R."/>
            <person name="Grigoriev I.V."/>
            <person name="Henrissat B."/>
            <person name="Kues U."/>
            <person name="Berka R.M."/>
            <person name="Martinez A.T."/>
            <person name="Covert S.F."/>
            <person name="Blanchette R.A."/>
            <person name="Cullen D."/>
        </authorList>
    </citation>
    <scope>NUCLEOTIDE SEQUENCE [LARGE SCALE GENOMIC DNA]</scope>
    <source>
        <strain evidence="3 4">11061_1 CR5-6</strain>
    </source>
</reference>
<feature type="region of interest" description="Disordered" evidence="1">
    <location>
        <begin position="89"/>
        <end position="167"/>
    </location>
</feature>
<accession>A0A0C3NJD3</accession>
<dbReference type="PANTHER" id="PTHR37487:SF2">
    <property type="entry name" value="EXPRESSED PROTEIN"/>
    <property type="match status" value="1"/>
</dbReference>
<keyword evidence="2" id="KW-0732">Signal</keyword>
<feature type="compositionally biased region" description="Low complexity" evidence="1">
    <location>
        <begin position="121"/>
        <end position="167"/>
    </location>
</feature>
<feature type="compositionally biased region" description="Polar residues" evidence="1">
    <location>
        <begin position="89"/>
        <end position="115"/>
    </location>
</feature>
<dbReference type="OrthoDB" id="3362246at2759"/>
<keyword evidence="4" id="KW-1185">Reference proteome</keyword>
<evidence type="ECO:0000256" key="2">
    <source>
        <dbReference type="SAM" id="SignalP"/>
    </source>
</evidence>
<protein>
    <submittedName>
        <fullName evidence="3">Uncharacterized protein</fullName>
    </submittedName>
</protein>
<dbReference type="AlphaFoldDB" id="A0A0C3NJD3"/>
<feature type="chain" id="PRO_5002176315" evidence="2">
    <location>
        <begin position="20"/>
        <end position="220"/>
    </location>
</feature>
<evidence type="ECO:0000256" key="1">
    <source>
        <dbReference type="SAM" id="MobiDB-lite"/>
    </source>
</evidence>
<evidence type="ECO:0000313" key="4">
    <source>
        <dbReference type="Proteomes" id="UP000053257"/>
    </source>
</evidence>
<dbReference type="STRING" id="745531.A0A0C3NJD3"/>
<dbReference type="PANTHER" id="PTHR37487">
    <property type="entry name" value="CHROMOSOME 1, WHOLE GENOME SHOTGUN SEQUENCE"/>
    <property type="match status" value="1"/>
</dbReference>
<proteinExistence type="predicted"/>
<dbReference type="Proteomes" id="UP000053257">
    <property type="component" value="Unassembled WGS sequence"/>
</dbReference>
<gene>
    <name evidence="3" type="ORF">PHLGIDRAFT_129143</name>
</gene>
<feature type="signal peptide" evidence="2">
    <location>
        <begin position="1"/>
        <end position="19"/>
    </location>
</feature>
<organism evidence="3 4">
    <name type="scientific">Phlebiopsis gigantea (strain 11061_1 CR5-6)</name>
    <name type="common">White-rot fungus</name>
    <name type="synonym">Peniophora gigantea</name>
    <dbReference type="NCBI Taxonomy" id="745531"/>
    <lineage>
        <taxon>Eukaryota</taxon>
        <taxon>Fungi</taxon>
        <taxon>Dikarya</taxon>
        <taxon>Basidiomycota</taxon>
        <taxon>Agaricomycotina</taxon>
        <taxon>Agaricomycetes</taxon>
        <taxon>Polyporales</taxon>
        <taxon>Phanerochaetaceae</taxon>
        <taxon>Phlebiopsis</taxon>
    </lineage>
</organism>
<sequence length="220" mass="21531">MKSFAAAAALAATVPFVLGQGGLQVNSLSGVIECEPVLISWSGGSPPYYLSFIPGGQPSAPAMKQFAPQQGTSFTWNVDLPAGTQFSTELKDSSGQPVYSGIQTVEPGDSTSCENSAVMESGSSTATSQTPAAAAAASTDMTMATSSHATSTVPSSSGSSGSATSSGSVTHITAAVQSSASTTSTSTATATATQNAAPQGSSINAFGIAGLLGLVGAALF</sequence>
<evidence type="ECO:0000313" key="3">
    <source>
        <dbReference type="EMBL" id="KIP05029.1"/>
    </source>
</evidence>
<name>A0A0C3NJD3_PHLG1</name>